<dbReference type="InterPro" id="IPR034151">
    <property type="entry name" value="TOPRIM_DnaG_bac"/>
</dbReference>
<keyword evidence="12" id="KW-0347">Helicase</keyword>
<dbReference type="Gene3D" id="3.40.1360.10">
    <property type="match status" value="1"/>
</dbReference>
<evidence type="ECO:0000256" key="4">
    <source>
        <dbReference type="ARBA" id="ARBA00022695"/>
    </source>
</evidence>
<dbReference type="SUPFAM" id="SSF56731">
    <property type="entry name" value="DNA primase core"/>
    <property type="match status" value="1"/>
</dbReference>
<keyword evidence="1" id="KW-0240">DNA-directed RNA polymerase</keyword>
<dbReference type="InterPro" id="IPR027417">
    <property type="entry name" value="P-loop_NTPase"/>
</dbReference>
<dbReference type="SUPFAM" id="SSF57783">
    <property type="entry name" value="Zinc beta-ribbon"/>
    <property type="match status" value="1"/>
</dbReference>
<keyword evidence="12" id="KW-0378">Hydrolase</keyword>
<keyword evidence="12" id="KW-0547">Nucleotide-binding</keyword>
<dbReference type="InterPro" id="IPR050219">
    <property type="entry name" value="DnaG_primase"/>
</dbReference>
<dbReference type="GO" id="GO:0006269">
    <property type="term" value="P:DNA replication, synthesis of primer"/>
    <property type="evidence" value="ECO:0007669"/>
    <property type="project" value="UniProtKB-KW"/>
</dbReference>
<dbReference type="CDD" id="cd03364">
    <property type="entry name" value="TOPRIM_DnaG_primases"/>
    <property type="match status" value="1"/>
</dbReference>
<dbReference type="RefSeq" id="WP_013822716.1">
    <property type="nucleotide sequence ID" value="NC_015573.1"/>
</dbReference>
<dbReference type="KEGG" id="dku:Desku_1621"/>
<evidence type="ECO:0000259" key="10">
    <source>
        <dbReference type="PROSITE" id="PS50880"/>
    </source>
</evidence>
<evidence type="ECO:0000313" key="13">
    <source>
        <dbReference type="Proteomes" id="UP000009229"/>
    </source>
</evidence>
<dbReference type="InterPro" id="IPR006171">
    <property type="entry name" value="TOPRIM_dom"/>
</dbReference>
<keyword evidence="3" id="KW-0808">Transferase</keyword>
<dbReference type="Proteomes" id="UP000009229">
    <property type="component" value="Chromosome"/>
</dbReference>
<dbReference type="PANTHER" id="PTHR30313">
    <property type="entry name" value="DNA PRIMASE"/>
    <property type="match status" value="1"/>
</dbReference>
<dbReference type="GO" id="GO:0000428">
    <property type="term" value="C:DNA-directed RNA polymerase complex"/>
    <property type="evidence" value="ECO:0007669"/>
    <property type="project" value="UniProtKB-KW"/>
</dbReference>
<dbReference type="GO" id="GO:0005524">
    <property type="term" value="F:ATP binding"/>
    <property type="evidence" value="ECO:0007669"/>
    <property type="project" value="InterPro"/>
</dbReference>
<accession>A0AAU8PD30</accession>
<sequence>MDELTRWLDEQVYPRLSHQQVFGALPGFKRVGRGYVAVCPNPEHDDRHPSFYMRDGVPFGHCFGCGETISWWKYQEMKGLNGQQVIQELARLAGVPPLAGGDPEKAAKARAEAEAVEAWWQVARASIWRPEGADVLKYLRGRGYTDDQIRAMDVAARPSGPSPGGLKLPPPGYRLLIPARARGGRIVGFAGRRLDGSEPKYQYSPGFSRNGFLWGAYRLRDTDIPVVVEGILDSESIPAREVVALGGTVLSPAQAQALARHRRVILALDADDAGRKAMEAAVLKLAAAGAKVYVVPDFGGYKDPDEYVRANGPKAFAELCRHAVAGHKWQADRLLPVAPPADDLERDSVLEKALDLAEACHRTDPVAAKEVLDMAAARLGLDPVALAQAAERLAEKKQAQEAENLVRTALREAAATDDWREATRKVAEAREQAAALVQDAPKPLDPAAVEYEIAHAVEGLLYPWPELNRLCRVDPGGLTTVYAASGFGKTNFLYNLLLFYLEKYPHGAVVIWSGEMAARRVYQRLLAILSGVDYAEIGHGFRIGAHLPEVLAAREKLRLFSDRLYILEPLQYPDVIALESAVAVISRRQPVTAVMVDYLQQLAPPGKMDGSVKYGTREQEVTAVARELHGLGQARNIPVVAAVQINRAGGIQRKPQQDDARESGAIEQYSQLILGLWNAGRAGIHALRDGHVPVTPPDGWYWQDDDTATRQAAAMAESYGGTLVECAVLKSRYHGHENMAVPLVYFGNTGRIVSLPTVPGKLYVPGGSATGGDFGADKKGKKSGRKAACAVSLAGGE</sequence>
<keyword evidence="8" id="KW-0862">Zinc</keyword>
<name>A0AAU8PD30_DESK7</name>
<dbReference type="Gene3D" id="3.90.580.10">
    <property type="entry name" value="Zinc finger, CHC2-type domain"/>
    <property type="match status" value="1"/>
</dbReference>
<protein>
    <submittedName>
        <fullName evidence="12">DnaB domain protein helicase domain protein</fullName>
    </submittedName>
</protein>
<feature type="domain" description="Toprim" evidence="10">
    <location>
        <begin position="223"/>
        <end position="300"/>
    </location>
</feature>
<dbReference type="GO" id="GO:0003899">
    <property type="term" value="F:DNA-directed RNA polymerase activity"/>
    <property type="evidence" value="ECO:0007669"/>
    <property type="project" value="InterPro"/>
</dbReference>
<dbReference type="Pfam" id="PF03796">
    <property type="entry name" value="DnaB_C"/>
    <property type="match status" value="1"/>
</dbReference>
<dbReference type="EMBL" id="CP002770">
    <property type="protein sequence ID" value="AEG15201.1"/>
    <property type="molecule type" value="Genomic_DNA"/>
</dbReference>
<dbReference type="PROSITE" id="PS51199">
    <property type="entry name" value="SF4_HELICASE"/>
    <property type="match status" value="1"/>
</dbReference>
<evidence type="ECO:0000256" key="6">
    <source>
        <dbReference type="ARBA" id="ARBA00022723"/>
    </source>
</evidence>
<evidence type="ECO:0000256" key="2">
    <source>
        <dbReference type="ARBA" id="ARBA00022515"/>
    </source>
</evidence>
<feature type="domain" description="SF4 helicase" evidence="11">
    <location>
        <begin position="453"/>
        <end position="759"/>
    </location>
</feature>
<dbReference type="GO" id="GO:0005737">
    <property type="term" value="C:cytoplasm"/>
    <property type="evidence" value="ECO:0007669"/>
    <property type="project" value="TreeGrafter"/>
</dbReference>
<dbReference type="InterPro" id="IPR002694">
    <property type="entry name" value="Znf_CHC2"/>
</dbReference>
<proteinExistence type="predicted"/>
<evidence type="ECO:0000259" key="11">
    <source>
        <dbReference type="PROSITE" id="PS51199"/>
    </source>
</evidence>
<evidence type="ECO:0000256" key="5">
    <source>
        <dbReference type="ARBA" id="ARBA00022705"/>
    </source>
</evidence>
<dbReference type="Pfam" id="PF13155">
    <property type="entry name" value="Toprim_2"/>
    <property type="match status" value="1"/>
</dbReference>
<keyword evidence="2" id="KW-0639">Primosome</keyword>
<dbReference type="GO" id="GO:0008270">
    <property type="term" value="F:zinc ion binding"/>
    <property type="evidence" value="ECO:0007669"/>
    <property type="project" value="UniProtKB-KW"/>
</dbReference>
<dbReference type="PANTHER" id="PTHR30313:SF2">
    <property type="entry name" value="DNA PRIMASE"/>
    <property type="match status" value="1"/>
</dbReference>
<keyword evidence="5" id="KW-0235">DNA replication</keyword>
<evidence type="ECO:0000256" key="3">
    <source>
        <dbReference type="ARBA" id="ARBA00022679"/>
    </source>
</evidence>
<organism evidence="12 13">
    <name type="scientific">Desulfofundulus kuznetsovii (strain DSM 6115 / VKM B-1805 / 17)</name>
    <name type="common">Desulfotomaculum kuznetsovii</name>
    <dbReference type="NCBI Taxonomy" id="760568"/>
    <lineage>
        <taxon>Bacteria</taxon>
        <taxon>Bacillati</taxon>
        <taxon>Bacillota</taxon>
        <taxon>Clostridia</taxon>
        <taxon>Eubacteriales</taxon>
        <taxon>Peptococcaceae</taxon>
        <taxon>Desulfofundulus</taxon>
    </lineage>
</organism>
<keyword evidence="13" id="KW-1185">Reference proteome</keyword>
<dbReference type="InterPro" id="IPR036977">
    <property type="entry name" value="DNA_primase_Znf_CHC2"/>
</dbReference>
<keyword evidence="12" id="KW-0067">ATP-binding</keyword>
<dbReference type="InterPro" id="IPR007694">
    <property type="entry name" value="DNA_helicase_DnaB-like_C"/>
</dbReference>
<reference evidence="13" key="1">
    <citation type="submission" date="2011-05" db="EMBL/GenBank/DDBJ databases">
        <title>Complete sequence of Desulfotomaculum kuznetsovii DSM 6115.</title>
        <authorList>
            <person name="Lucas S."/>
            <person name="Han J."/>
            <person name="Lapidus A."/>
            <person name="Cheng J.-F."/>
            <person name="Goodwin L."/>
            <person name="Pitluck S."/>
            <person name="Peters L."/>
            <person name="Mikhailova N."/>
            <person name="Lu M."/>
            <person name="Saunders E."/>
            <person name="Han C."/>
            <person name="Tapia R."/>
            <person name="Land M."/>
            <person name="Hauser L."/>
            <person name="Kyrpides N."/>
            <person name="Ivanova N."/>
            <person name="Pagani I."/>
            <person name="Nazina T."/>
            <person name="Ivanova A."/>
            <person name="Parshina S."/>
            <person name="Kuever J."/>
            <person name="Muyzer G."/>
            <person name="Plugge C."/>
            <person name="Stams A."/>
            <person name="Woyke T."/>
        </authorList>
    </citation>
    <scope>NUCLEOTIDE SEQUENCE [LARGE SCALE GENOMIC DNA]</scope>
    <source>
        <strain evidence="13">DSM 6115 / VKM B-1805 / 17</strain>
    </source>
</reference>
<dbReference type="GO" id="GO:1990077">
    <property type="term" value="C:primosome complex"/>
    <property type="evidence" value="ECO:0007669"/>
    <property type="project" value="UniProtKB-KW"/>
</dbReference>
<dbReference type="GO" id="GO:0003678">
    <property type="term" value="F:DNA helicase activity"/>
    <property type="evidence" value="ECO:0007669"/>
    <property type="project" value="InterPro"/>
</dbReference>
<keyword evidence="7" id="KW-0863">Zinc-finger</keyword>
<dbReference type="PROSITE" id="PS50880">
    <property type="entry name" value="TOPRIM"/>
    <property type="match status" value="1"/>
</dbReference>
<evidence type="ECO:0000313" key="12">
    <source>
        <dbReference type="EMBL" id="AEG15201.1"/>
    </source>
</evidence>
<dbReference type="InterPro" id="IPR037068">
    <property type="entry name" value="DNA_primase_core_N_sf"/>
</dbReference>
<dbReference type="SUPFAM" id="SSF52540">
    <property type="entry name" value="P-loop containing nucleoside triphosphate hydrolases"/>
    <property type="match status" value="1"/>
</dbReference>
<dbReference type="AlphaFoldDB" id="A0AAU8PD30"/>
<evidence type="ECO:0000256" key="7">
    <source>
        <dbReference type="ARBA" id="ARBA00022771"/>
    </source>
</evidence>
<keyword evidence="6" id="KW-0479">Metal-binding</keyword>
<gene>
    <name evidence="12" type="ordered locus">Desku_1621</name>
</gene>
<evidence type="ECO:0000256" key="1">
    <source>
        <dbReference type="ARBA" id="ARBA00022478"/>
    </source>
</evidence>
<dbReference type="GO" id="GO:0003677">
    <property type="term" value="F:DNA binding"/>
    <property type="evidence" value="ECO:0007669"/>
    <property type="project" value="InterPro"/>
</dbReference>
<dbReference type="SMART" id="SM00493">
    <property type="entry name" value="TOPRIM"/>
    <property type="match status" value="1"/>
</dbReference>
<dbReference type="Gene3D" id="3.40.50.300">
    <property type="entry name" value="P-loop containing nucleotide triphosphate hydrolases"/>
    <property type="match status" value="1"/>
</dbReference>
<dbReference type="Gene3D" id="3.90.980.10">
    <property type="entry name" value="DNA primase, catalytic core, N-terminal domain"/>
    <property type="match status" value="1"/>
</dbReference>
<dbReference type="Pfam" id="PF01807">
    <property type="entry name" value="Zn_ribbon_DnaG"/>
    <property type="match status" value="1"/>
</dbReference>
<keyword evidence="4" id="KW-0548">Nucleotidyltransferase</keyword>
<evidence type="ECO:0000256" key="9">
    <source>
        <dbReference type="ARBA" id="ARBA00023163"/>
    </source>
</evidence>
<keyword evidence="9" id="KW-0804">Transcription</keyword>
<evidence type="ECO:0000256" key="8">
    <source>
        <dbReference type="ARBA" id="ARBA00022833"/>
    </source>
</evidence>